<evidence type="ECO:0000313" key="3">
    <source>
        <dbReference type="Proteomes" id="UP000092671"/>
    </source>
</evidence>
<dbReference type="RefSeq" id="WP_066887631.1">
    <property type="nucleotide sequence ID" value="NZ_JAKREH010000001.1"/>
</dbReference>
<dbReference type="PANTHER" id="PTHR30050">
    <property type="entry name" value="CHROMOSOMAL REPLICATION INITIATOR PROTEIN DNAA"/>
    <property type="match status" value="1"/>
</dbReference>
<dbReference type="InterPro" id="IPR027417">
    <property type="entry name" value="P-loop_NTPase"/>
</dbReference>
<dbReference type="Pfam" id="PF00308">
    <property type="entry name" value="Bac_DnaA"/>
    <property type="match status" value="1"/>
</dbReference>
<dbReference type="Gene3D" id="3.40.50.300">
    <property type="entry name" value="P-loop containing nucleotide triphosphate hydrolases"/>
    <property type="match status" value="1"/>
</dbReference>
<evidence type="ECO:0000259" key="1">
    <source>
        <dbReference type="SMART" id="SM00382"/>
    </source>
</evidence>
<dbReference type="SMART" id="SM00382">
    <property type="entry name" value="AAA"/>
    <property type="match status" value="1"/>
</dbReference>
<dbReference type="GO" id="GO:0006270">
    <property type="term" value="P:DNA replication initiation"/>
    <property type="evidence" value="ECO:0007669"/>
    <property type="project" value="TreeGrafter"/>
</dbReference>
<dbReference type="SUPFAM" id="SSF52540">
    <property type="entry name" value="P-loop containing nucleoside triphosphate hydrolases"/>
    <property type="match status" value="1"/>
</dbReference>
<dbReference type="AlphaFoldDB" id="A0A1B8PMK3"/>
<proteinExistence type="predicted"/>
<feature type="domain" description="AAA+ ATPase" evidence="1">
    <location>
        <begin position="41"/>
        <end position="167"/>
    </location>
</feature>
<dbReference type="EMBL" id="LZDN01000001">
    <property type="protein sequence ID" value="OBX52279.1"/>
    <property type="molecule type" value="Genomic_DNA"/>
</dbReference>
<dbReference type="InterPro" id="IPR003593">
    <property type="entry name" value="AAA+_ATPase"/>
</dbReference>
<dbReference type="InterPro" id="IPR013317">
    <property type="entry name" value="DnaA_dom"/>
</dbReference>
<evidence type="ECO:0000313" key="2">
    <source>
        <dbReference type="EMBL" id="OBX52279.1"/>
    </source>
</evidence>
<protein>
    <submittedName>
        <fullName evidence="2">Chromosomal replication initiator DnaA</fullName>
    </submittedName>
</protein>
<comment type="caution">
    <text evidence="2">The sequence shown here is derived from an EMBL/GenBank/DDBJ whole genome shotgun (WGS) entry which is preliminary data.</text>
</comment>
<dbReference type="OrthoDB" id="9784878at2"/>
<dbReference type="Proteomes" id="UP000092671">
    <property type="component" value="Unassembled WGS sequence"/>
</dbReference>
<dbReference type="GO" id="GO:0032297">
    <property type="term" value="P:negative regulation of DNA-templated DNA replication initiation"/>
    <property type="evidence" value="ECO:0007669"/>
    <property type="project" value="TreeGrafter"/>
</dbReference>
<accession>A0A1B8PMK3</accession>
<reference evidence="2 3" key="1">
    <citation type="submission" date="2016-06" db="EMBL/GenBank/DDBJ databases">
        <title>Draft genome of Moraxella nonliquefaciens CCUG 60284.</title>
        <authorList>
            <person name="Salva-Serra F."/>
            <person name="Engstrom-Jakobsson H."/>
            <person name="Thorell K."/>
            <person name="Gonzales-Siles L."/>
            <person name="Karlsson R."/>
            <person name="Boulund F."/>
            <person name="Engstrand L."/>
            <person name="Kristiansson E."/>
            <person name="Moore E."/>
        </authorList>
    </citation>
    <scope>NUCLEOTIDE SEQUENCE [LARGE SCALE GENOMIC DNA]</scope>
    <source>
        <strain evidence="2 3">CCUG 60284</strain>
    </source>
</reference>
<gene>
    <name evidence="2" type="ORF">A9Z60_00945</name>
</gene>
<organism evidence="2 3">
    <name type="scientific">Moraxella nonliquefaciens</name>
    <dbReference type="NCBI Taxonomy" id="478"/>
    <lineage>
        <taxon>Bacteria</taxon>
        <taxon>Pseudomonadati</taxon>
        <taxon>Pseudomonadota</taxon>
        <taxon>Gammaproteobacteria</taxon>
        <taxon>Moraxellales</taxon>
        <taxon>Moraxellaceae</taxon>
        <taxon>Moraxella</taxon>
    </lineage>
</organism>
<name>A0A1B8PMK3_MORNO</name>
<dbReference type="PANTHER" id="PTHR30050:SF5">
    <property type="entry name" value="DNAA REGULATORY INACTIVATOR HDA"/>
    <property type="match status" value="1"/>
</dbReference>
<sequence>MTDLFQSALDLDVQEESQLSDFRSMGYQAVVIAAQKLCQGELSEIFIYGKKGSGKSHLALAIYNEYTTTGKTAISLSLDKMIESEGDDALALQGLQLFDLVILDDVNAVARSHEWQEGLFHLINEVRREQKQLVFLANNPARELEIPLLDLLTRLSLAPAFKLPDGDNPADREAMLKSILRRKNWRLPPVIFDHLVSDGPYNATDMMSVLDSISPLFTGLTRTSVSKKTLEDAKKIINKQTLLLELGGYIDDIDNLDLTQI</sequence>